<feature type="transmembrane region" description="Helical" evidence="7">
    <location>
        <begin position="333"/>
        <end position="352"/>
    </location>
</feature>
<feature type="transmembrane region" description="Helical" evidence="7">
    <location>
        <begin position="63"/>
        <end position="85"/>
    </location>
</feature>
<name>A0A1Z5JTX8_FISSO</name>
<evidence type="ECO:0000256" key="7">
    <source>
        <dbReference type="SAM" id="Phobius"/>
    </source>
</evidence>
<dbReference type="Pfam" id="PF07857">
    <property type="entry name" value="TMEM144"/>
    <property type="match status" value="1"/>
</dbReference>
<evidence type="ECO:0008006" key="10">
    <source>
        <dbReference type="Google" id="ProtNLM"/>
    </source>
</evidence>
<feature type="transmembrane region" description="Helical" evidence="7">
    <location>
        <begin position="6"/>
        <end position="25"/>
    </location>
</feature>
<keyword evidence="5 7" id="KW-0472">Membrane</keyword>
<evidence type="ECO:0000256" key="4">
    <source>
        <dbReference type="ARBA" id="ARBA00022989"/>
    </source>
</evidence>
<evidence type="ECO:0000256" key="5">
    <source>
        <dbReference type="ARBA" id="ARBA00023136"/>
    </source>
</evidence>
<dbReference type="GO" id="GO:0015144">
    <property type="term" value="F:carbohydrate transmembrane transporter activity"/>
    <property type="evidence" value="ECO:0007669"/>
    <property type="project" value="InterPro"/>
</dbReference>
<dbReference type="InterPro" id="IPR010651">
    <property type="entry name" value="Sugar_transport"/>
</dbReference>
<evidence type="ECO:0000313" key="8">
    <source>
        <dbReference type="EMBL" id="GAX17238.1"/>
    </source>
</evidence>
<evidence type="ECO:0000313" key="9">
    <source>
        <dbReference type="Proteomes" id="UP000198406"/>
    </source>
</evidence>
<sequence length="420" mass="45998">MSCEICGWAAAIASALAFGSFGVLIKSDAAKSVDIDPLVFQSYKTFMCFLTSWIVLFHEKFQFSPWGIVSGLFWVPGGIATVYAVKSAGLAIGIGIGSSIIVLVSFIWGIFVFGEEVRNLWGACFAILCMMGGLMGMSYFSSPDAVAPCHDDINLENLGGAVPTSLVNGNAVYSIRNRGPHYHEIDTHDDCECDHFRDLSREANTDNELGATKISSDVQSTQRTETNSSLESLSDDDHVDLSSDIIYILDGIPLTRRHRGMLAAVFCGAWGGSVMAPMKLCKSDTQGVGYLLSFSIGASIVTICIWIMRYIFYAWQHQSLSLAYQSLPQLHLRVMWCAGGTSGLLWSIGNFFSLISVKNLGQGVGYPLSQTSILVSGLWGIFYFREVTGWERISRWLLSSLLTIFGILLLSYEHHASDDV</sequence>
<keyword evidence="9" id="KW-1185">Reference proteome</keyword>
<dbReference type="InterPro" id="IPR012435">
    <property type="entry name" value="TMEM144"/>
</dbReference>
<organism evidence="8 9">
    <name type="scientific">Fistulifera solaris</name>
    <name type="common">Oleaginous diatom</name>
    <dbReference type="NCBI Taxonomy" id="1519565"/>
    <lineage>
        <taxon>Eukaryota</taxon>
        <taxon>Sar</taxon>
        <taxon>Stramenopiles</taxon>
        <taxon>Ochrophyta</taxon>
        <taxon>Bacillariophyta</taxon>
        <taxon>Bacillariophyceae</taxon>
        <taxon>Bacillariophycidae</taxon>
        <taxon>Naviculales</taxon>
        <taxon>Naviculaceae</taxon>
        <taxon>Fistulifera</taxon>
    </lineage>
</organism>
<comment type="subcellular location">
    <subcellularLocation>
        <location evidence="1">Membrane</location>
        <topology evidence="1">Multi-pass membrane protein</topology>
    </subcellularLocation>
</comment>
<dbReference type="Proteomes" id="UP000198406">
    <property type="component" value="Unassembled WGS sequence"/>
</dbReference>
<dbReference type="OrthoDB" id="426527at2759"/>
<dbReference type="PANTHER" id="PTHR16119:SF17">
    <property type="entry name" value="TRANSMEMBRANE PROTEIN 144"/>
    <property type="match status" value="1"/>
</dbReference>
<evidence type="ECO:0000256" key="6">
    <source>
        <dbReference type="SAM" id="MobiDB-lite"/>
    </source>
</evidence>
<dbReference type="GO" id="GO:0016020">
    <property type="term" value="C:membrane"/>
    <property type="evidence" value="ECO:0007669"/>
    <property type="project" value="UniProtKB-SubCell"/>
</dbReference>
<feature type="transmembrane region" description="Helical" evidence="7">
    <location>
        <begin position="92"/>
        <end position="114"/>
    </location>
</feature>
<feature type="transmembrane region" description="Helical" evidence="7">
    <location>
        <begin position="260"/>
        <end position="278"/>
    </location>
</feature>
<gene>
    <name evidence="8" type="ORF">FisN_10Lh093</name>
</gene>
<keyword evidence="3 7" id="KW-0812">Transmembrane</keyword>
<dbReference type="EMBL" id="BDSP01000114">
    <property type="protein sequence ID" value="GAX17238.1"/>
    <property type="molecule type" value="Genomic_DNA"/>
</dbReference>
<proteinExistence type="inferred from homology"/>
<feature type="transmembrane region" description="Helical" evidence="7">
    <location>
        <begin position="290"/>
        <end position="312"/>
    </location>
</feature>
<feature type="region of interest" description="Disordered" evidence="6">
    <location>
        <begin position="210"/>
        <end position="234"/>
    </location>
</feature>
<feature type="transmembrane region" description="Helical" evidence="7">
    <location>
        <begin position="396"/>
        <end position="412"/>
    </location>
</feature>
<feature type="transmembrane region" description="Helical" evidence="7">
    <location>
        <begin position="37"/>
        <end position="57"/>
    </location>
</feature>
<feature type="transmembrane region" description="Helical" evidence="7">
    <location>
        <begin position="120"/>
        <end position="140"/>
    </location>
</feature>
<reference evidence="8 9" key="1">
    <citation type="journal article" date="2015" name="Plant Cell">
        <title>Oil accumulation by the oleaginous diatom Fistulifera solaris as revealed by the genome and transcriptome.</title>
        <authorList>
            <person name="Tanaka T."/>
            <person name="Maeda Y."/>
            <person name="Veluchamy A."/>
            <person name="Tanaka M."/>
            <person name="Abida H."/>
            <person name="Marechal E."/>
            <person name="Bowler C."/>
            <person name="Muto M."/>
            <person name="Sunaga Y."/>
            <person name="Tanaka M."/>
            <person name="Yoshino T."/>
            <person name="Taniguchi T."/>
            <person name="Fukuda Y."/>
            <person name="Nemoto M."/>
            <person name="Matsumoto M."/>
            <person name="Wong P.S."/>
            <person name="Aburatani S."/>
            <person name="Fujibuchi W."/>
        </authorList>
    </citation>
    <scope>NUCLEOTIDE SEQUENCE [LARGE SCALE GENOMIC DNA]</scope>
    <source>
        <strain evidence="8 9">JPCC DA0580</strain>
    </source>
</reference>
<evidence type="ECO:0000256" key="1">
    <source>
        <dbReference type="ARBA" id="ARBA00004141"/>
    </source>
</evidence>
<dbReference type="AlphaFoldDB" id="A0A1Z5JTX8"/>
<evidence type="ECO:0000256" key="2">
    <source>
        <dbReference type="ARBA" id="ARBA00005731"/>
    </source>
</evidence>
<accession>A0A1Z5JTX8</accession>
<keyword evidence="4 7" id="KW-1133">Transmembrane helix</keyword>
<comment type="caution">
    <text evidence="8">The sequence shown here is derived from an EMBL/GenBank/DDBJ whole genome shotgun (WGS) entry which is preliminary data.</text>
</comment>
<comment type="similarity">
    <text evidence="2">Belongs to the TMEM144 family.</text>
</comment>
<dbReference type="InParanoid" id="A0A1Z5JTX8"/>
<feature type="compositionally biased region" description="Polar residues" evidence="6">
    <location>
        <begin position="213"/>
        <end position="227"/>
    </location>
</feature>
<evidence type="ECO:0000256" key="3">
    <source>
        <dbReference type="ARBA" id="ARBA00022692"/>
    </source>
</evidence>
<feature type="transmembrane region" description="Helical" evidence="7">
    <location>
        <begin position="364"/>
        <end position="384"/>
    </location>
</feature>
<dbReference type="PANTHER" id="PTHR16119">
    <property type="entry name" value="TRANSMEMBRANE PROTEIN 144"/>
    <property type="match status" value="1"/>
</dbReference>
<protein>
    <recommendedName>
        <fullName evidence="10">EamA domain-containing protein</fullName>
    </recommendedName>
</protein>